<sequence length="57" mass="6693">MKILTLCTYPRRTPQAWVRRQTLSPVIRWESSPLRLLRITILSIFMYPLGSALTLFS</sequence>
<name>A0A124GNN9_PICGL</name>
<keyword evidence="1" id="KW-0472">Membrane</keyword>
<dbReference type="AlphaFoldDB" id="A0A124GNN9"/>
<evidence type="ECO:0000256" key="1">
    <source>
        <dbReference type="SAM" id="Phobius"/>
    </source>
</evidence>
<keyword evidence="2" id="KW-0496">Mitochondrion</keyword>
<comment type="caution">
    <text evidence="2">The sequence shown here is derived from an EMBL/GenBank/DDBJ whole genome shotgun (WGS) entry which is preliminary data.</text>
</comment>
<organism evidence="2">
    <name type="scientific">Picea glauca</name>
    <name type="common">White spruce</name>
    <name type="synonym">Pinus glauca</name>
    <dbReference type="NCBI Taxonomy" id="3330"/>
    <lineage>
        <taxon>Eukaryota</taxon>
        <taxon>Viridiplantae</taxon>
        <taxon>Streptophyta</taxon>
        <taxon>Embryophyta</taxon>
        <taxon>Tracheophyta</taxon>
        <taxon>Spermatophyta</taxon>
        <taxon>Pinopsida</taxon>
        <taxon>Pinidae</taxon>
        <taxon>Conifers I</taxon>
        <taxon>Pinales</taxon>
        <taxon>Pinaceae</taxon>
        <taxon>Picea</taxon>
    </lineage>
</organism>
<dbReference type="EMBL" id="LKAM01000003">
    <property type="protein sequence ID" value="KUM49416.1"/>
    <property type="molecule type" value="Genomic_DNA"/>
</dbReference>
<evidence type="ECO:0000313" key="2">
    <source>
        <dbReference type="EMBL" id="KUM49416.1"/>
    </source>
</evidence>
<reference evidence="2" key="1">
    <citation type="journal article" date="2015" name="Genome Biol. Evol.">
        <title>Organellar Genomes of White Spruce (Picea glauca): Assembly and Annotation.</title>
        <authorList>
            <person name="Jackman S.D."/>
            <person name="Warren R.L."/>
            <person name="Gibb E.A."/>
            <person name="Vandervalk B.P."/>
            <person name="Mohamadi H."/>
            <person name="Chu J."/>
            <person name="Raymond A."/>
            <person name="Pleasance S."/>
            <person name="Coope R."/>
            <person name="Wildung M.R."/>
            <person name="Ritland C.E."/>
            <person name="Bousquet J."/>
            <person name="Jones S.J."/>
            <person name="Bohlmann J."/>
            <person name="Birol I."/>
        </authorList>
    </citation>
    <scope>NUCLEOTIDE SEQUENCE [LARGE SCALE GENOMIC DNA]</scope>
    <source>
        <tissue evidence="2">Flushing bud</tissue>
    </source>
</reference>
<keyword evidence="1" id="KW-0812">Transmembrane</keyword>
<gene>
    <name evidence="2" type="ORF">ABT39_MTgene3965</name>
</gene>
<protein>
    <submittedName>
        <fullName evidence="2">Uncharacterized protein</fullName>
    </submittedName>
</protein>
<keyword evidence="1" id="KW-1133">Transmembrane helix</keyword>
<geneLocation type="mitochondrion" evidence="2"/>
<accession>A0A124GNN9</accession>
<feature type="transmembrane region" description="Helical" evidence="1">
    <location>
        <begin position="36"/>
        <end position="56"/>
    </location>
</feature>
<proteinExistence type="predicted"/>